<gene>
    <name evidence="3" type="ORF">EV677_3014</name>
</gene>
<dbReference type="Proteomes" id="UP000294737">
    <property type="component" value="Unassembled WGS sequence"/>
</dbReference>
<keyword evidence="4" id="KW-1185">Reference proteome</keyword>
<dbReference type="Pfam" id="PF00899">
    <property type="entry name" value="ThiF"/>
    <property type="match status" value="1"/>
</dbReference>
<dbReference type="SUPFAM" id="SSF69572">
    <property type="entry name" value="Activating enzymes of the ubiquitin-like proteins"/>
    <property type="match status" value="1"/>
</dbReference>
<dbReference type="Gene3D" id="3.40.50.720">
    <property type="entry name" value="NAD(P)-binding Rossmann-like Domain"/>
    <property type="match status" value="1"/>
</dbReference>
<dbReference type="RefSeq" id="WP_112992390.1">
    <property type="nucleotide sequence ID" value="NZ_PTLZ01000002.1"/>
</dbReference>
<dbReference type="AlphaFoldDB" id="A0A4R6FZ67"/>
<reference evidence="3 4" key="1">
    <citation type="submission" date="2019-03" db="EMBL/GenBank/DDBJ databases">
        <title>Genomic Encyclopedia of Type Strains, Phase IV (KMG-IV): sequencing the most valuable type-strain genomes for metagenomic binning, comparative biology and taxonomic classification.</title>
        <authorList>
            <person name="Goeker M."/>
        </authorList>
    </citation>
    <scope>NUCLEOTIDE SEQUENCE [LARGE SCALE GENOMIC DNA]</scope>
    <source>
        <strain evidence="3 4">DSM 18555</strain>
    </source>
</reference>
<proteinExistence type="predicted"/>
<evidence type="ECO:0000313" key="3">
    <source>
        <dbReference type="EMBL" id="TDN87303.1"/>
    </source>
</evidence>
<dbReference type="InterPro" id="IPR032701">
    <property type="entry name" value="Prok-E2_B_dom"/>
</dbReference>
<feature type="domain" description="Prokaryotic E2 family B" evidence="2">
    <location>
        <begin position="41"/>
        <end position="134"/>
    </location>
</feature>
<accession>A0A4R6FZ67</accession>
<name>A0A4R6FZ67_9BURK</name>
<evidence type="ECO:0000259" key="1">
    <source>
        <dbReference type="Pfam" id="PF00899"/>
    </source>
</evidence>
<sequence>MNPESVDSIANVVAVLKNRGFNFERRSNDGWIVLKGLLTAAGEVHPVLFSFDPKFIEIPRVRLLKVPSSLLPIAPHIDGNGGLCYIANGTVTLDICDPVGQTLACLERAENILEKIINNELIEDLEEEFFAYWNFGTFCISDVAPQPTLVLAFSIDISGSTWTILSDNIDRTSRLLMLAGHKSKPKPIPVYHLKTSTKARPRTDSWPPNDVKSILAWQGKLDSNCRKKIESSLLTAAKLAPTLVLFVINSPLMKYAFSVDFSSFKKNQRKSKFIDARSIYPLPITPHAVIRVDSEYITTRNIPNRVSLADKRIAIVGCGTIGGFLAEQLAKMGAGTGKGHLMLIDDDIMMPQNMGRHRLGIPSLFMNKADALFIEIGMQSPGVHIVSLPKKAQQVDLTGMDLVIDATGEESLGHWLANKLSPNIPLLTVWIDGPGVAVRGLIKSKADDACFRCLKEYERQKQLTSIVEELPKVTAGAGCEGLYVPFPAYVSSHAANLGAEMVLDWVNGITMKNLRTRITDSKYTLATSDCSPTTHPGCPLCRT</sequence>
<evidence type="ECO:0000259" key="2">
    <source>
        <dbReference type="Pfam" id="PF14461"/>
    </source>
</evidence>
<dbReference type="InterPro" id="IPR000594">
    <property type="entry name" value="ThiF_NAD_FAD-bd"/>
</dbReference>
<evidence type="ECO:0000313" key="4">
    <source>
        <dbReference type="Proteomes" id="UP000294737"/>
    </source>
</evidence>
<dbReference type="InterPro" id="IPR035985">
    <property type="entry name" value="Ubiquitin-activating_enz"/>
</dbReference>
<dbReference type="Pfam" id="PF14461">
    <property type="entry name" value="Prok-E2_B"/>
    <property type="match status" value="1"/>
</dbReference>
<dbReference type="GO" id="GO:0008641">
    <property type="term" value="F:ubiquitin-like modifier activating enzyme activity"/>
    <property type="evidence" value="ECO:0007669"/>
    <property type="project" value="InterPro"/>
</dbReference>
<comment type="caution">
    <text evidence="3">The sequence shown here is derived from an EMBL/GenBank/DDBJ whole genome shotgun (WGS) entry which is preliminary data.</text>
</comment>
<protein>
    <submittedName>
        <fullName evidence="3">E2/UBC family protein B</fullName>
    </submittedName>
</protein>
<feature type="domain" description="THIF-type NAD/FAD binding fold" evidence="1">
    <location>
        <begin position="307"/>
        <end position="512"/>
    </location>
</feature>
<dbReference type="EMBL" id="SNWF01000011">
    <property type="protein sequence ID" value="TDN87303.1"/>
    <property type="molecule type" value="Genomic_DNA"/>
</dbReference>
<dbReference type="OrthoDB" id="891532at2"/>
<organism evidence="3 4">
    <name type="scientific">Herminiimonas fonticola</name>
    <dbReference type="NCBI Taxonomy" id="303380"/>
    <lineage>
        <taxon>Bacteria</taxon>
        <taxon>Pseudomonadati</taxon>
        <taxon>Pseudomonadota</taxon>
        <taxon>Betaproteobacteria</taxon>
        <taxon>Burkholderiales</taxon>
        <taxon>Oxalobacteraceae</taxon>
        <taxon>Herminiimonas</taxon>
    </lineage>
</organism>